<proteinExistence type="predicted"/>
<dbReference type="EMBL" id="LVHD01000094">
    <property type="protein sequence ID" value="OAG75221.1"/>
    <property type="molecule type" value="Genomic_DNA"/>
</dbReference>
<reference evidence="1 2" key="1">
    <citation type="submission" date="2016-03" db="EMBL/GenBank/DDBJ databases">
        <title>Draft genome sequence of Acetobacter malorum CECT 7742, a strain isolated from strawberry vinegar.</title>
        <authorList>
            <person name="Sainz F."/>
            <person name="Mas A."/>
            <person name="Torija M.J."/>
        </authorList>
    </citation>
    <scope>NUCLEOTIDE SEQUENCE [LARGE SCALE GENOMIC DNA]</scope>
    <source>
        <strain evidence="1 2">CECT 7742</strain>
    </source>
</reference>
<dbReference type="Proteomes" id="UP000077349">
    <property type="component" value="Unassembled WGS sequence"/>
</dbReference>
<evidence type="ECO:0000313" key="2">
    <source>
        <dbReference type="Proteomes" id="UP000077349"/>
    </source>
</evidence>
<evidence type="ECO:0000313" key="1">
    <source>
        <dbReference type="EMBL" id="OAG75221.1"/>
    </source>
</evidence>
<accession>A0A177G601</accession>
<dbReference type="AlphaFoldDB" id="A0A177G601"/>
<protein>
    <submittedName>
        <fullName evidence="1">Uncharacterized protein</fullName>
    </submittedName>
</protein>
<organism evidence="1 2">
    <name type="scientific">Acetobacter malorum</name>
    <dbReference type="NCBI Taxonomy" id="178901"/>
    <lineage>
        <taxon>Bacteria</taxon>
        <taxon>Pseudomonadati</taxon>
        <taxon>Pseudomonadota</taxon>
        <taxon>Alphaproteobacteria</taxon>
        <taxon>Acetobacterales</taxon>
        <taxon>Acetobacteraceae</taxon>
        <taxon>Acetobacter</taxon>
    </lineage>
</organism>
<gene>
    <name evidence="1" type="ORF">Amal_03607</name>
</gene>
<comment type="caution">
    <text evidence="1">The sequence shown here is derived from an EMBL/GenBank/DDBJ whole genome shotgun (WGS) entry which is preliminary data.</text>
</comment>
<sequence length="84" mass="9439">MLCVPGLTARHYTIPTGFVTCDGGNRGVFVQRRVKRINKAFDVVDNFLLNHEAVRIFSLVRMAREFALPVRCNQAEIVPALIVP</sequence>
<name>A0A177G601_9PROT</name>